<dbReference type="STRING" id="108003.B1C78_06360"/>
<name>A0A1V3NKN5_9GAMM</name>
<keyword evidence="1" id="KW-0472">Membrane</keyword>
<evidence type="ECO:0000313" key="2">
    <source>
        <dbReference type="EMBL" id="OOG25621.1"/>
    </source>
</evidence>
<accession>A0A1V3NKN5</accession>
<gene>
    <name evidence="2" type="ORF">B1C78_06360</name>
</gene>
<comment type="caution">
    <text evidence="2">The sequence shown here is derived from an EMBL/GenBank/DDBJ whole genome shotgun (WGS) entry which is preliminary data.</text>
</comment>
<dbReference type="Proteomes" id="UP000189462">
    <property type="component" value="Unassembled WGS sequence"/>
</dbReference>
<organism evidence="2 3">
    <name type="scientific">Thioalkalivibrio denitrificans</name>
    <dbReference type="NCBI Taxonomy" id="108003"/>
    <lineage>
        <taxon>Bacteria</taxon>
        <taxon>Pseudomonadati</taxon>
        <taxon>Pseudomonadota</taxon>
        <taxon>Gammaproteobacteria</taxon>
        <taxon>Chromatiales</taxon>
        <taxon>Ectothiorhodospiraceae</taxon>
        <taxon>Thioalkalivibrio</taxon>
    </lineage>
</organism>
<evidence type="ECO:0000313" key="3">
    <source>
        <dbReference type="Proteomes" id="UP000189462"/>
    </source>
</evidence>
<feature type="transmembrane region" description="Helical" evidence="1">
    <location>
        <begin position="62"/>
        <end position="81"/>
    </location>
</feature>
<sequence length="118" mass="12852">MMRLANSLALAGVLGLFALILIWNAWLAPPQVLPRALVLLLMLTPLVLPLPGLLAGRAYTHAWSAFLAMLYFVIGVFHAAGPGAERGYGWLMICLSLVWLGAAGIYPRLARRQLQQSD</sequence>
<feature type="transmembrane region" description="Helical" evidence="1">
    <location>
        <begin position="87"/>
        <end position="106"/>
    </location>
</feature>
<reference evidence="2 3" key="1">
    <citation type="submission" date="2017-02" db="EMBL/GenBank/DDBJ databases">
        <title>Genomic diversity within the haloalkaliphilic genus Thioalkalivibrio.</title>
        <authorList>
            <person name="Ahn A.-C."/>
            <person name="Meier-Kolthoff J."/>
            <person name="Overmars L."/>
            <person name="Richter M."/>
            <person name="Woyke T."/>
            <person name="Sorokin D.Y."/>
            <person name="Muyzer G."/>
        </authorList>
    </citation>
    <scope>NUCLEOTIDE SEQUENCE [LARGE SCALE GENOMIC DNA]</scope>
    <source>
        <strain evidence="2 3">ALJD</strain>
    </source>
</reference>
<keyword evidence="1" id="KW-1133">Transmembrane helix</keyword>
<dbReference type="AlphaFoldDB" id="A0A1V3NKN5"/>
<keyword evidence="1" id="KW-0812">Transmembrane</keyword>
<dbReference type="Pfam" id="PF09842">
    <property type="entry name" value="DUF2069"/>
    <property type="match status" value="1"/>
</dbReference>
<evidence type="ECO:0000256" key="1">
    <source>
        <dbReference type="SAM" id="Phobius"/>
    </source>
</evidence>
<evidence type="ECO:0008006" key="4">
    <source>
        <dbReference type="Google" id="ProtNLM"/>
    </source>
</evidence>
<dbReference type="InterPro" id="IPR018643">
    <property type="entry name" value="DUF2069_membrane"/>
</dbReference>
<keyword evidence="3" id="KW-1185">Reference proteome</keyword>
<dbReference type="EMBL" id="MVBK01000036">
    <property type="protein sequence ID" value="OOG25621.1"/>
    <property type="molecule type" value="Genomic_DNA"/>
</dbReference>
<feature type="transmembrane region" description="Helical" evidence="1">
    <location>
        <begin position="37"/>
        <end position="55"/>
    </location>
</feature>
<proteinExistence type="predicted"/>
<protein>
    <recommendedName>
        <fullName evidence="4">DUF2069 domain-containing protein</fullName>
    </recommendedName>
</protein>